<dbReference type="PANTHER" id="PTHR22604:SF105">
    <property type="entry name" value="TRANS-1,2-DIHYDROBENZENE-1,2-DIOL DEHYDROGENASE"/>
    <property type="match status" value="1"/>
</dbReference>
<accession>A0A6J2YK62</accession>
<evidence type="ECO:0000256" key="2">
    <source>
        <dbReference type="ARBA" id="ARBA00023002"/>
    </source>
</evidence>
<dbReference type="Proteomes" id="UP000504635">
    <property type="component" value="Unplaced"/>
</dbReference>
<dbReference type="InterPro" id="IPR050984">
    <property type="entry name" value="Gfo/Idh/MocA_domain"/>
</dbReference>
<dbReference type="PANTHER" id="PTHR22604">
    <property type="entry name" value="OXIDOREDUCTASES"/>
    <property type="match status" value="1"/>
</dbReference>
<dbReference type="GO" id="GO:0000166">
    <property type="term" value="F:nucleotide binding"/>
    <property type="evidence" value="ECO:0007669"/>
    <property type="project" value="InterPro"/>
</dbReference>
<name>A0A6J2YK62_SITOR</name>
<dbReference type="Pfam" id="PF22725">
    <property type="entry name" value="GFO_IDH_MocA_C3"/>
    <property type="match status" value="1"/>
</dbReference>
<dbReference type="GeneID" id="115888187"/>
<dbReference type="SUPFAM" id="SSF51735">
    <property type="entry name" value="NAD(P)-binding Rossmann-fold domains"/>
    <property type="match status" value="1"/>
</dbReference>
<evidence type="ECO:0000256" key="8">
    <source>
        <dbReference type="ARBA" id="ARBA00043025"/>
    </source>
</evidence>
<evidence type="ECO:0000259" key="12">
    <source>
        <dbReference type="Pfam" id="PF22725"/>
    </source>
</evidence>
<evidence type="ECO:0000256" key="9">
    <source>
        <dbReference type="ARBA" id="ARBA00047423"/>
    </source>
</evidence>
<evidence type="ECO:0000313" key="16">
    <source>
        <dbReference type="RefSeq" id="XP_030763673.1"/>
    </source>
</evidence>
<dbReference type="Pfam" id="PF01408">
    <property type="entry name" value="GFO_IDH_MocA"/>
    <property type="match status" value="1"/>
</dbReference>
<dbReference type="Gene3D" id="3.40.50.720">
    <property type="entry name" value="NAD(P)-binding Rossmann-like Domain"/>
    <property type="match status" value="1"/>
</dbReference>
<feature type="domain" description="GFO/IDH/MocA-like oxidoreductase" evidence="12">
    <location>
        <begin position="132"/>
        <end position="248"/>
    </location>
</feature>
<evidence type="ECO:0000313" key="15">
    <source>
        <dbReference type="RefSeq" id="XP_030763672.1"/>
    </source>
</evidence>
<dbReference type="RefSeq" id="XP_030763674.1">
    <property type="nucleotide sequence ID" value="XM_030907814.1"/>
</dbReference>
<dbReference type="SUPFAM" id="SSF55347">
    <property type="entry name" value="Glyceraldehyde-3-phosphate dehydrogenase-like, C-terminal domain"/>
    <property type="match status" value="1"/>
</dbReference>
<dbReference type="Gene3D" id="3.30.360.10">
    <property type="entry name" value="Dihydrodipicolinate Reductase, domain 2"/>
    <property type="match status" value="1"/>
</dbReference>
<dbReference type="GO" id="GO:0047115">
    <property type="term" value="F:trans-1,2-dihydrobenzene-1,2-diol dehydrogenase activity"/>
    <property type="evidence" value="ECO:0007669"/>
    <property type="project" value="UniProtKB-EC"/>
</dbReference>
<dbReference type="RefSeq" id="XP_030763671.1">
    <property type="nucleotide sequence ID" value="XM_030907811.1"/>
</dbReference>
<dbReference type="RefSeq" id="XP_030763673.1">
    <property type="nucleotide sequence ID" value="XM_030907813.1"/>
</dbReference>
<protein>
    <recommendedName>
        <fullName evidence="5">Trans-1,2-dihydrobenzene-1,2-diol dehydrogenase</fullName>
        <ecNumber evidence="4">1.1.1.179</ecNumber>
        <ecNumber evidence="3">1.3.1.20</ecNumber>
    </recommendedName>
    <alternativeName>
        <fullName evidence="8">D-xylose 1-dehydrogenase</fullName>
    </alternativeName>
    <alternativeName>
        <fullName evidence="7">D-xylose-NADP dehydrogenase</fullName>
    </alternativeName>
    <alternativeName>
        <fullName evidence="6">Dimeric dihydrodiol dehydrogenase</fullName>
    </alternativeName>
</protein>
<dbReference type="InterPro" id="IPR036291">
    <property type="entry name" value="NAD(P)-bd_dom_sf"/>
</dbReference>
<comment type="catalytic activity">
    <reaction evidence="10">
        <text>D-xylose + NADP(+) = D-xylono-1,5-lactone + NADPH + H(+)</text>
        <dbReference type="Rhea" id="RHEA:22000"/>
        <dbReference type="ChEBI" id="CHEBI:15378"/>
        <dbReference type="ChEBI" id="CHEBI:15867"/>
        <dbReference type="ChEBI" id="CHEBI:53455"/>
        <dbReference type="ChEBI" id="CHEBI:57783"/>
        <dbReference type="ChEBI" id="CHEBI:58349"/>
        <dbReference type="EC" id="1.1.1.179"/>
    </reaction>
</comment>
<dbReference type="InterPro" id="IPR055170">
    <property type="entry name" value="GFO_IDH_MocA-like_dom"/>
</dbReference>
<feature type="domain" description="Gfo/Idh/MocA-like oxidoreductase N-terminal" evidence="11">
    <location>
        <begin position="4"/>
        <end position="121"/>
    </location>
</feature>
<evidence type="ECO:0000313" key="14">
    <source>
        <dbReference type="RefSeq" id="XP_030763671.1"/>
    </source>
</evidence>
<dbReference type="GO" id="GO:0047837">
    <property type="term" value="F:D-xylose 1-dehydrogenase (NADP+) activity"/>
    <property type="evidence" value="ECO:0007669"/>
    <property type="project" value="UniProtKB-EC"/>
</dbReference>
<evidence type="ECO:0000256" key="3">
    <source>
        <dbReference type="ARBA" id="ARBA00038853"/>
    </source>
</evidence>
<evidence type="ECO:0000256" key="6">
    <source>
        <dbReference type="ARBA" id="ARBA00042926"/>
    </source>
</evidence>
<reference evidence="14 15" key="1">
    <citation type="submission" date="2025-04" db="UniProtKB">
        <authorList>
            <consortium name="RefSeq"/>
        </authorList>
    </citation>
    <scope>IDENTIFICATION</scope>
    <source>
        <tissue evidence="14 15">Gonads</tissue>
    </source>
</reference>
<evidence type="ECO:0000256" key="4">
    <source>
        <dbReference type="ARBA" id="ARBA00038984"/>
    </source>
</evidence>
<gene>
    <name evidence="14 15 16 17" type="primary">LOC115888187</name>
</gene>
<evidence type="ECO:0000256" key="5">
    <source>
        <dbReference type="ARBA" id="ARBA00040603"/>
    </source>
</evidence>
<dbReference type="KEGG" id="soy:115888187"/>
<evidence type="ECO:0000256" key="1">
    <source>
        <dbReference type="ARBA" id="ARBA00010928"/>
    </source>
</evidence>
<evidence type="ECO:0000259" key="11">
    <source>
        <dbReference type="Pfam" id="PF01408"/>
    </source>
</evidence>
<evidence type="ECO:0000256" key="10">
    <source>
        <dbReference type="ARBA" id="ARBA00049233"/>
    </source>
</evidence>
<comment type="catalytic activity">
    <reaction evidence="9">
        <text>(1R,2R)-1,2-dihydrobenzene-1,2-diol + NADP(+) = catechol + NADPH + H(+)</text>
        <dbReference type="Rhea" id="RHEA:16729"/>
        <dbReference type="ChEBI" id="CHEBI:10702"/>
        <dbReference type="ChEBI" id="CHEBI:15378"/>
        <dbReference type="ChEBI" id="CHEBI:18135"/>
        <dbReference type="ChEBI" id="CHEBI:57783"/>
        <dbReference type="ChEBI" id="CHEBI:58349"/>
        <dbReference type="EC" id="1.3.1.20"/>
    </reaction>
</comment>
<sequence>MALRWGIASSGKIAHDFVTAVKGLPVEEHQVVAVAARSLNSATNFANNHNIPKYYEGYEKLAKDPDVQVVYIGVLNPQHYEVTILMLNNGKHVLCEKPFAINQKQAKKMIDLAKSKNLFIMEAIWSRTFPVYREVRKLLDEGAIGEIKHAQIDFGFPLENVDRIKDKQLGGGAILDLGIYILQFQQFIYRELKPVKVVAAGHITKEGVDESASAIFTYPNGKTAVVTCNATAQMTNEAVIIGTKGTIRIPTFWCPTTYSINGKIKEIPLIENTGTFNYTNSAGLAYEAAEVRKQIIQGKIESDQITHEETLQLSGWMDILRKEVGVIFPEDSD</sequence>
<dbReference type="InterPro" id="IPR000683">
    <property type="entry name" value="Gfo/Idh/MocA-like_OxRdtase_N"/>
</dbReference>
<comment type="similarity">
    <text evidence="1">Belongs to the Gfo/Idh/MocA family.</text>
</comment>
<proteinExistence type="inferred from homology"/>
<dbReference type="OrthoDB" id="2129491at2759"/>
<dbReference type="AlphaFoldDB" id="A0A6J2YK62"/>
<keyword evidence="13" id="KW-1185">Reference proteome</keyword>
<evidence type="ECO:0000313" key="13">
    <source>
        <dbReference type="Proteomes" id="UP000504635"/>
    </source>
</evidence>
<keyword evidence="2" id="KW-0560">Oxidoreductase</keyword>
<dbReference type="EC" id="1.3.1.20" evidence="3"/>
<evidence type="ECO:0000256" key="7">
    <source>
        <dbReference type="ARBA" id="ARBA00042988"/>
    </source>
</evidence>
<organism evidence="13 14">
    <name type="scientific">Sitophilus oryzae</name>
    <name type="common">Rice weevil</name>
    <name type="synonym">Curculio oryzae</name>
    <dbReference type="NCBI Taxonomy" id="7048"/>
    <lineage>
        <taxon>Eukaryota</taxon>
        <taxon>Metazoa</taxon>
        <taxon>Ecdysozoa</taxon>
        <taxon>Arthropoda</taxon>
        <taxon>Hexapoda</taxon>
        <taxon>Insecta</taxon>
        <taxon>Pterygota</taxon>
        <taxon>Neoptera</taxon>
        <taxon>Endopterygota</taxon>
        <taxon>Coleoptera</taxon>
        <taxon>Polyphaga</taxon>
        <taxon>Cucujiformia</taxon>
        <taxon>Curculionidae</taxon>
        <taxon>Dryophthorinae</taxon>
        <taxon>Sitophilus</taxon>
    </lineage>
</organism>
<dbReference type="EC" id="1.1.1.179" evidence="4"/>
<dbReference type="RefSeq" id="XP_030763672.1">
    <property type="nucleotide sequence ID" value="XM_030907812.1"/>
</dbReference>
<evidence type="ECO:0000313" key="17">
    <source>
        <dbReference type="RefSeq" id="XP_030763674.1"/>
    </source>
</evidence>